<feature type="compositionally biased region" description="Polar residues" evidence="1">
    <location>
        <begin position="366"/>
        <end position="385"/>
    </location>
</feature>
<evidence type="ECO:0000256" key="1">
    <source>
        <dbReference type="SAM" id="MobiDB-lite"/>
    </source>
</evidence>
<evidence type="ECO:0000313" key="2">
    <source>
        <dbReference type="EMBL" id="KAF7512099.1"/>
    </source>
</evidence>
<sequence length="635" mass="68897">MTSLLGRFFTPPTRADPPQHDPSSQNSVKAESTRRSRKRQPTNARTRKSISSVFGLGIKVDPQEDRQVILKQTIATCQEAQHYPIYDPTNPEHDPGAVSTTSPQGSASNKRGPSQSPTKAPRWKESASPKRPTTSARARARLQVFADTLRAKANIFYEAHQQSSEEELMLHEVPVPPTPSSAKSIFSKKSVRFRSGHSVIGNVHQHSSPISVLGKNPPSLLTVDIPSTPAFETDSDDEKSLRQRARSLEQLSLPVSSRSCPKHSNRPQLSLKVEEAIKCGLELPTPMPGTNLPLEDPFNDTAAALCSEQPTIRTPTILICSDQGYISDEESNAGIDVIKTARARHPKMLTAQSTFDPSLATKKSTEPVTSSLANDNAKQSSNKSPTAARRALSSTNDLPLVTQERSTILRPPSETQYDADAERSDGSEAQKEPPGPPLSQRVHSRKHVSQNEAHLLESASTSPLSISSSRRSSWGKTGILVESPQPSSQGWATDMQQPADITQCLKVGSIPLQTRSLSNCSIISATEIQSASAQNPELPRAIRIIEEAMEDHATAEHYPELTDSQIKLFTQPAHPNTQSQIPAPSLGVPARKQSSDESQETDETTGSTAQSSTVSGLAARRSSFVALKDGLHVEH</sequence>
<dbReference type="AlphaFoldDB" id="A0A8H7APS6"/>
<organism evidence="2 3">
    <name type="scientific">Endocarpon pusillum</name>
    <dbReference type="NCBI Taxonomy" id="364733"/>
    <lineage>
        <taxon>Eukaryota</taxon>
        <taxon>Fungi</taxon>
        <taxon>Dikarya</taxon>
        <taxon>Ascomycota</taxon>
        <taxon>Pezizomycotina</taxon>
        <taxon>Eurotiomycetes</taxon>
        <taxon>Chaetothyriomycetidae</taxon>
        <taxon>Verrucariales</taxon>
        <taxon>Verrucariaceae</taxon>
        <taxon>Endocarpon</taxon>
    </lineage>
</organism>
<feature type="region of interest" description="Disordered" evidence="1">
    <location>
        <begin position="349"/>
        <end position="450"/>
    </location>
</feature>
<feature type="compositionally biased region" description="Polar residues" evidence="1">
    <location>
        <begin position="98"/>
        <end position="118"/>
    </location>
</feature>
<evidence type="ECO:0000313" key="3">
    <source>
        <dbReference type="Proteomes" id="UP000606974"/>
    </source>
</evidence>
<feature type="region of interest" description="Disordered" evidence="1">
    <location>
        <begin position="1"/>
        <end position="56"/>
    </location>
</feature>
<feature type="region of interest" description="Disordered" evidence="1">
    <location>
        <begin position="84"/>
        <end position="138"/>
    </location>
</feature>
<keyword evidence="3" id="KW-1185">Reference proteome</keyword>
<feature type="compositionally biased region" description="Basic and acidic residues" evidence="1">
    <location>
        <begin position="420"/>
        <end position="431"/>
    </location>
</feature>
<feature type="compositionally biased region" description="Polar residues" evidence="1">
    <location>
        <begin position="21"/>
        <end position="30"/>
    </location>
</feature>
<feature type="compositionally biased region" description="Basic residues" evidence="1">
    <location>
        <begin position="35"/>
        <end position="48"/>
    </location>
</feature>
<dbReference type="EMBL" id="JAACFV010000015">
    <property type="protein sequence ID" value="KAF7512099.1"/>
    <property type="molecule type" value="Genomic_DNA"/>
</dbReference>
<feature type="region of interest" description="Disordered" evidence="1">
    <location>
        <begin position="574"/>
        <end position="619"/>
    </location>
</feature>
<reference evidence="2" key="1">
    <citation type="submission" date="2020-02" db="EMBL/GenBank/DDBJ databases">
        <authorList>
            <person name="Palmer J.M."/>
        </authorList>
    </citation>
    <scope>NUCLEOTIDE SEQUENCE</scope>
    <source>
        <strain evidence="2">EPUS1.4</strain>
        <tissue evidence="2">Thallus</tissue>
    </source>
</reference>
<gene>
    <name evidence="2" type="ORF">GJ744_002812</name>
</gene>
<accession>A0A8H7APS6</accession>
<dbReference type="OrthoDB" id="4119912at2759"/>
<name>A0A8H7APS6_9EURO</name>
<proteinExistence type="predicted"/>
<protein>
    <submittedName>
        <fullName evidence="2">Uncharacterized protein</fullName>
    </submittedName>
</protein>
<dbReference type="Proteomes" id="UP000606974">
    <property type="component" value="Unassembled WGS sequence"/>
</dbReference>
<feature type="compositionally biased region" description="Polar residues" evidence="1">
    <location>
        <begin position="604"/>
        <end position="615"/>
    </location>
</feature>
<comment type="caution">
    <text evidence="2">The sequence shown here is derived from an EMBL/GenBank/DDBJ whole genome shotgun (WGS) entry which is preliminary data.</text>
</comment>